<dbReference type="PROSITE" id="PS50801">
    <property type="entry name" value="STAS"/>
    <property type="match status" value="1"/>
</dbReference>
<dbReference type="NCBIfam" id="TIGR00815">
    <property type="entry name" value="sulP"/>
    <property type="match status" value="1"/>
</dbReference>
<sequence>MTKFAKYLPALTWLKSYQGADLKSDTVASIVFTIMVIPQSLAYAMLAGLPAITGLYASILPSILYSLFGTSRSLAVGPVALTSVMTASAVLPFAVSGSEQYATVAILLAFMSGVFLLVLSLLRLGFLTNLLSHPVISGFISASALLIVIGQLKYLLGIQSEGDTLLPLVHSLYLHLNNINFPTFILSLASITSLLLMRRYFSTLLKSLGCSAQAIQLFGKSGPVLVVVAATATVALLSLENMGVSIVGSVPIKPLGINMEGINWKIVEELLPSAFLISIVGFIGSVSVAQSFAAKRRQDIDPNQELVGLGLANIGSAMCGAFPVTGGFSRTVLNADCGSKSPMTGIISALLILLTLLFLTPLFYYLPKAILASIISISMLQLVSVQDLRNLWRFSKKEASLLIITFSVVMIEGMETGLIVGVILSILCFLWHTSHPHIAIVGRLPGTEHFRNVQRFTVETHPSILTVRIDENLFFANARVFEERLQSLVSQNTAVKHLILMCTAVNMIDASALQSLEKIVDRLADSDVKLHLSEVKGPVMDRLKDSKLLDNLTGQVFLTQYQAIQALEDKQTKS</sequence>
<dbReference type="InterPro" id="IPR001902">
    <property type="entry name" value="SLC26A/SulP_fam"/>
</dbReference>
<proteinExistence type="predicted"/>
<dbReference type="CDD" id="cd07042">
    <property type="entry name" value="STAS_SulP_like_sulfate_transporter"/>
    <property type="match status" value="1"/>
</dbReference>
<keyword evidence="8" id="KW-1185">Reference proteome</keyword>
<evidence type="ECO:0000259" key="6">
    <source>
        <dbReference type="PROSITE" id="PS50801"/>
    </source>
</evidence>
<keyword evidence="3 5" id="KW-1133">Transmembrane helix</keyword>
<feature type="transmembrane region" description="Helical" evidence="5">
    <location>
        <begin position="345"/>
        <end position="366"/>
    </location>
</feature>
<name>A0ABV0KUI2_9GAMM</name>
<keyword evidence="4 5" id="KW-0472">Membrane</keyword>
<dbReference type="Proteomes" id="UP001471651">
    <property type="component" value="Unassembled WGS sequence"/>
</dbReference>
<feature type="transmembrane region" description="Helical" evidence="5">
    <location>
        <begin position="217"/>
        <end position="239"/>
    </location>
</feature>
<feature type="domain" description="STAS" evidence="6">
    <location>
        <begin position="454"/>
        <end position="567"/>
    </location>
</feature>
<evidence type="ECO:0000256" key="2">
    <source>
        <dbReference type="ARBA" id="ARBA00022692"/>
    </source>
</evidence>
<accession>A0ABV0KUI2</accession>
<dbReference type="RefSeq" id="WP_348575763.1">
    <property type="nucleotide sequence ID" value="NZ_JBDYKN010000001.1"/>
</dbReference>
<feature type="transmembrane region" description="Helical" evidence="5">
    <location>
        <begin position="274"/>
        <end position="294"/>
    </location>
</feature>
<feature type="transmembrane region" description="Helical" evidence="5">
    <location>
        <begin position="399"/>
        <end position="432"/>
    </location>
</feature>
<gene>
    <name evidence="7" type="primary">sulP</name>
    <name evidence="7" type="ORF">ABKW32_00105</name>
</gene>
<dbReference type="Pfam" id="PF00916">
    <property type="entry name" value="Sulfate_transp"/>
    <property type="match status" value="1"/>
</dbReference>
<dbReference type="SUPFAM" id="SSF52091">
    <property type="entry name" value="SpoIIaa-like"/>
    <property type="match status" value="1"/>
</dbReference>
<comment type="caution">
    <text evidence="7">The sequence shown here is derived from an EMBL/GenBank/DDBJ whole genome shotgun (WGS) entry which is preliminary data.</text>
</comment>
<feature type="transmembrane region" description="Helical" evidence="5">
    <location>
        <begin position="306"/>
        <end position="325"/>
    </location>
</feature>
<organism evidence="7 8">
    <name type="scientific">Marinomonas primoryensis</name>
    <dbReference type="NCBI Taxonomy" id="178399"/>
    <lineage>
        <taxon>Bacteria</taxon>
        <taxon>Pseudomonadati</taxon>
        <taxon>Pseudomonadota</taxon>
        <taxon>Gammaproteobacteria</taxon>
        <taxon>Oceanospirillales</taxon>
        <taxon>Oceanospirillaceae</taxon>
        <taxon>Marinomonas</taxon>
    </lineage>
</organism>
<keyword evidence="2 5" id="KW-0812">Transmembrane</keyword>
<evidence type="ECO:0000256" key="4">
    <source>
        <dbReference type="ARBA" id="ARBA00023136"/>
    </source>
</evidence>
<dbReference type="PANTHER" id="PTHR11814">
    <property type="entry name" value="SULFATE TRANSPORTER"/>
    <property type="match status" value="1"/>
</dbReference>
<feature type="transmembrane region" description="Helical" evidence="5">
    <location>
        <begin position="41"/>
        <end position="67"/>
    </location>
</feature>
<dbReference type="InterPro" id="IPR002645">
    <property type="entry name" value="STAS_dom"/>
</dbReference>
<evidence type="ECO:0000313" key="7">
    <source>
        <dbReference type="EMBL" id="MEP7727834.1"/>
    </source>
</evidence>
<protein>
    <submittedName>
        <fullName evidence="7">Sulfate permease</fullName>
    </submittedName>
</protein>
<dbReference type="Gene3D" id="3.30.750.24">
    <property type="entry name" value="STAS domain"/>
    <property type="match status" value="1"/>
</dbReference>
<reference evidence="7 8" key="1">
    <citation type="submission" date="2024-05" db="EMBL/GenBank/DDBJ databases">
        <authorList>
            <person name="Busch G.E."/>
            <person name="Sharma I."/>
        </authorList>
    </citation>
    <scope>NUCLEOTIDE SEQUENCE [LARGE SCALE GENOMIC DNA]</scope>
    <source>
        <strain evidence="7 8">23GB23</strain>
    </source>
</reference>
<evidence type="ECO:0000256" key="1">
    <source>
        <dbReference type="ARBA" id="ARBA00004141"/>
    </source>
</evidence>
<dbReference type="InterPro" id="IPR036513">
    <property type="entry name" value="STAS_dom_sf"/>
</dbReference>
<evidence type="ECO:0000313" key="8">
    <source>
        <dbReference type="Proteomes" id="UP001471651"/>
    </source>
</evidence>
<evidence type="ECO:0000256" key="3">
    <source>
        <dbReference type="ARBA" id="ARBA00022989"/>
    </source>
</evidence>
<dbReference type="Pfam" id="PF01740">
    <property type="entry name" value="STAS"/>
    <property type="match status" value="1"/>
</dbReference>
<feature type="transmembrane region" description="Helical" evidence="5">
    <location>
        <begin position="74"/>
        <end position="95"/>
    </location>
</feature>
<feature type="transmembrane region" description="Helical" evidence="5">
    <location>
        <begin position="134"/>
        <end position="152"/>
    </location>
</feature>
<feature type="transmembrane region" description="Helical" evidence="5">
    <location>
        <begin position="172"/>
        <end position="196"/>
    </location>
</feature>
<dbReference type="InterPro" id="IPR011547">
    <property type="entry name" value="SLC26A/SulP_dom"/>
</dbReference>
<evidence type="ECO:0000256" key="5">
    <source>
        <dbReference type="SAM" id="Phobius"/>
    </source>
</evidence>
<feature type="transmembrane region" description="Helical" evidence="5">
    <location>
        <begin position="101"/>
        <end position="122"/>
    </location>
</feature>
<dbReference type="EMBL" id="JBDYKN010000001">
    <property type="protein sequence ID" value="MEP7727834.1"/>
    <property type="molecule type" value="Genomic_DNA"/>
</dbReference>
<comment type="subcellular location">
    <subcellularLocation>
        <location evidence="1">Membrane</location>
        <topology evidence="1">Multi-pass membrane protein</topology>
    </subcellularLocation>
</comment>